<feature type="compositionally biased region" description="Polar residues" evidence="1">
    <location>
        <begin position="1803"/>
        <end position="1821"/>
    </location>
</feature>
<feature type="compositionally biased region" description="Polar residues" evidence="1">
    <location>
        <begin position="78"/>
        <end position="88"/>
    </location>
</feature>
<evidence type="ECO:0000313" key="3">
    <source>
        <dbReference type="Proteomes" id="UP000515202"/>
    </source>
</evidence>
<feature type="compositionally biased region" description="Polar residues" evidence="1">
    <location>
        <begin position="1562"/>
        <end position="1581"/>
    </location>
</feature>
<feature type="region of interest" description="Disordered" evidence="1">
    <location>
        <begin position="1770"/>
        <end position="1821"/>
    </location>
</feature>
<dbReference type="Pfam" id="PF12877">
    <property type="entry name" value="KIAA1549"/>
    <property type="match status" value="1"/>
</dbReference>
<gene>
    <name evidence="4" type="primary">KIAA1549L</name>
</gene>
<organism evidence="3 4">
    <name type="scientific">Pteropus vampyrus</name>
    <name type="common">Large flying fox</name>
    <dbReference type="NCBI Taxonomy" id="132908"/>
    <lineage>
        <taxon>Eukaryota</taxon>
        <taxon>Metazoa</taxon>
        <taxon>Chordata</taxon>
        <taxon>Craniata</taxon>
        <taxon>Vertebrata</taxon>
        <taxon>Euteleostomi</taxon>
        <taxon>Mammalia</taxon>
        <taxon>Eutheria</taxon>
        <taxon>Laurasiatheria</taxon>
        <taxon>Chiroptera</taxon>
        <taxon>Yinpterochiroptera</taxon>
        <taxon>Pteropodoidea</taxon>
        <taxon>Pteropodidae</taxon>
        <taxon>Pteropodinae</taxon>
        <taxon>Pteropus</taxon>
    </lineage>
</organism>
<dbReference type="InterPro" id="IPR024606">
    <property type="entry name" value="KIAA1549"/>
</dbReference>
<feature type="compositionally biased region" description="Polar residues" evidence="1">
    <location>
        <begin position="1390"/>
        <end position="1419"/>
    </location>
</feature>
<keyword evidence="2" id="KW-0472">Membrane</keyword>
<protein>
    <submittedName>
        <fullName evidence="4">UPF0606 protein KIAA1549L homolog</fullName>
    </submittedName>
</protein>
<feature type="region of interest" description="Disordered" evidence="1">
    <location>
        <begin position="1363"/>
        <end position="1440"/>
    </location>
</feature>
<dbReference type="CTD" id="25758"/>
<accession>A0A6P3Q1A0</accession>
<name>A0A6P3Q1A0_PTEVA</name>
<dbReference type="KEGG" id="pvp:105290057"/>
<evidence type="ECO:0000256" key="2">
    <source>
        <dbReference type="SAM" id="Phobius"/>
    </source>
</evidence>
<feature type="compositionally biased region" description="Polar residues" evidence="1">
    <location>
        <begin position="1636"/>
        <end position="1645"/>
    </location>
</feature>
<keyword evidence="2" id="KW-1133">Transmembrane helix</keyword>
<dbReference type="Proteomes" id="UP000515202">
    <property type="component" value="Unplaced"/>
</dbReference>
<sequence>MLPPFSTVPSVTSWGAALPSRPAWVGTPSISKQHSPRSDILPLLPPSPSSSLAPDSPHSIIFSKPAERPTKVPVFPQTAPTDSSSSHSVANSLTAFADEMNHTPLKNAQDLIDIPRLGSSGSSTKRYSELSPVEGPHSVGSPTPEFLNSTAEPAHLSPPPLAPGSLQLPGGTPSWSRLEVASSPASTQPVEAEVAERVHNGVSLPALKRAAAAVIHEAVPPLFQITQSVAVEMTGRELAPTTANDSANALHLSAAPENSEGPALSAEHTSSSSVSSPLLLTTAHQGQAILSGAVPASPSNGAAADFPSTPTYFQPAQNHVSPSAAPKMPTLQEVGHDRPSPAVTDFPLSSKFPTLLSTTWTFPLQKNKKADLTVALQTFPSKEIPSLHTVHRFTSDFSTDHTSSTVITTPRINLPSELLPRSIPSIRATQTVSPSPSFSNSKSETYAAVMDHSELPVSASKQVTAFPSSTEVYDFSTMGNVKKPAVTDVFWSSPSGETGSLSTEPTISGLLQQTNYDLNGHTINSTSWKIHSASSTAPSGFTSAVRTIKSHDFKDTAGHLATAEGFSIQDPVLYTSTKQPIQLTNVTMVGNHTDILSISNNNYSREFQTAEVEDYPTTSQHVTSPQLQLSARPRHSVLLTSPSLPSTAGLQEMLSDGMDTNFQVSSNTYSSPVINASAPFQRILRYHSTDESPLSTNALFRTPSKVLLASQRPKKWTVDSSVSSKAEPTAAAAAAAAAAEVTLFLRKSSPQALSAALVAKGTSSSPSALALGLVKSSMTTALAKNVTNYAASGPKVTPGAIHPVFSITPTYMFARSAHTVSTHTAVQGNTGTASGLLSTTHLPRKPQAMHTNFPNPTNPDTPRASTTRPLTITAALTSITAPVKATRLPSLPAENSDTAHPAVSTAMVTTGKMASNLECQMSSKLLVKTVLFLTQRRAHISETLKLNVAKGLTQALRKAFHQNDVSAYVDILEHSHNITVGYYATKGRLVYLPAVVIEMLGVYGVSNVTADLKQHTPNLQSVAVLASPWNPQPAGYFQLKTVLQFVTQSDNIQSCKFAQTMEQRLQKAFQDAERKVLNTKSNLTIQIVSTSNASQTVTLVYVVGNRSSFLNGTVASSLLRQLSAELVGFYLTYPPLTIAEPLEYPNLDISETTRDYWVITVLQGVDNSLVGLHNQSFARVMEQRLAQLFMMSQQQGRRFKRATTLGSYTVQMVKMQRVPGPKDPAELTYYTLYNGKPLLGTAAAKILSTIDSQRMALTLHHVVLLQADPVVKNPPNNLWIIAAVLAPIAVVTVIIIIITAVLCRKNKNDFKPDTVMNLPQRAKPVQGFDYAKQHLGQQGADEEVIPVTQETVVLPLPVRDAPTLQERDVAQDGSTIKTAKSTESRKSRSPSENGSVISNESGKPSSGRRSPQNVMAQQKVTKEEARKRNVPASDEEEGAVLFDNSGKAAADPFDTSSGSVQLIAIKPTALPMVHPTSDRSQELAVLNGEVNKALKQKSDIEHYRNKLRLKAKRKGYYDFPVVEANKAQTERKKMYEKAPKEIEHVLDADPELCAPFTESKNRQQTKNSVYRSRQSLNSPSPGETEMDLLVTRERPRRGIRNSGYDTEPEIIEETNIDRVNEPRGYARSRQVKGHSETSTLSSQPSIDEVRQQMHMLLEEAFSLASAGHAGQSRHQEAYGSTQHLPYSEVVTSAPGTMTRPRAGVQWVPTYRPEMYQYSLPRPAYRFSQLPEMVMGSPPPPVPPRTGPVAVASLRRCTVVPLPGYIEAYPRSRYQQNSPSRLPRQYSQPSGMHPSLEQAPVPSTAASQQSLAENDPSDTPLTNISTAALVKAIREEVAKLAKKQTDMFEFQV</sequence>
<dbReference type="GeneID" id="105290057"/>
<keyword evidence="3" id="KW-1185">Reference proteome</keyword>
<dbReference type="OrthoDB" id="9939624at2759"/>
<dbReference type="PANTHER" id="PTHR21590">
    <property type="entry name" value="SEA DOMAIN-CONTAINING PROTEIN"/>
    <property type="match status" value="1"/>
</dbReference>
<evidence type="ECO:0000313" key="4">
    <source>
        <dbReference type="RefSeq" id="XP_011355323.1"/>
    </source>
</evidence>
<feature type="region of interest" description="Disordered" evidence="1">
    <location>
        <begin position="1557"/>
        <end position="1645"/>
    </location>
</feature>
<feature type="region of interest" description="Disordered" evidence="1">
    <location>
        <begin position="1"/>
        <end position="88"/>
    </location>
</feature>
<keyword evidence="2" id="KW-0812">Transmembrane</keyword>
<feature type="compositionally biased region" description="Low complexity" evidence="1">
    <location>
        <begin position="263"/>
        <end position="276"/>
    </location>
</feature>
<proteinExistence type="predicted"/>
<feature type="compositionally biased region" description="Polar residues" evidence="1">
    <location>
        <begin position="1772"/>
        <end position="1789"/>
    </location>
</feature>
<dbReference type="PANTHER" id="PTHR21590:SF3">
    <property type="entry name" value="UPF0606 PROTEIN KIAA1549L"/>
    <property type="match status" value="1"/>
</dbReference>
<feature type="transmembrane region" description="Helical" evidence="2">
    <location>
        <begin position="1278"/>
        <end position="1302"/>
    </location>
</feature>
<feature type="region of interest" description="Disordered" evidence="1">
    <location>
        <begin position="255"/>
        <end position="276"/>
    </location>
</feature>
<reference evidence="4" key="1">
    <citation type="submission" date="2025-08" db="UniProtKB">
        <authorList>
            <consortium name="RefSeq"/>
        </authorList>
    </citation>
    <scope>IDENTIFICATION</scope>
    <source>
        <tissue evidence="4">Kidney</tissue>
    </source>
</reference>
<dbReference type="RefSeq" id="XP_011355323.1">
    <property type="nucleotide sequence ID" value="XM_011357021.2"/>
</dbReference>
<feature type="region of interest" description="Disordered" evidence="1">
    <location>
        <begin position="112"/>
        <end position="189"/>
    </location>
</feature>
<evidence type="ECO:0000256" key="1">
    <source>
        <dbReference type="SAM" id="MobiDB-lite"/>
    </source>
</evidence>